<evidence type="ECO:0000259" key="3">
    <source>
        <dbReference type="PROSITE" id="PS50048"/>
    </source>
</evidence>
<keyword evidence="2" id="KW-0539">Nucleus</keyword>
<evidence type="ECO:0000256" key="1">
    <source>
        <dbReference type="ARBA" id="ARBA00004123"/>
    </source>
</evidence>
<dbReference type="GO" id="GO:0045944">
    <property type="term" value="P:positive regulation of transcription by RNA polymerase II"/>
    <property type="evidence" value="ECO:0007669"/>
    <property type="project" value="TreeGrafter"/>
</dbReference>
<dbReference type="Pfam" id="PF11951">
    <property type="entry name" value="Fungal_trans_2"/>
    <property type="match status" value="1"/>
</dbReference>
<dbReference type="EMBL" id="BTFZ01000012">
    <property type="protein sequence ID" value="GMM37867.1"/>
    <property type="molecule type" value="Genomic_DNA"/>
</dbReference>
<comment type="subcellular location">
    <subcellularLocation>
        <location evidence="1">Nucleus</location>
    </subcellularLocation>
</comment>
<dbReference type="GO" id="GO:0000981">
    <property type="term" value="F:DNA-binding transcription factor activity, RNA polymerase II-specific"/>
    <property type="evidence" value="ECO:0007669"/>
    <property type="project" value="InterPro"/>
</dbReference>
<dbReference type="SMART" id="SM00066">
    <property type="entry name" value="GAL4"/>
    <property type="match status" value="1"/>
</dbReference>
<gene>
    <name evidence="4" type="ORF">DASC09_051920</name>
</gene>
<dbReference type="Pfam" id="PF00172">
    <property type="entry name" value="Zn_clus"/>
    <property type="match status" value="1"/>
</dbReference>
<dbReference type="PROSITE" id="PS50048">
    <property type="entry name" value="ZN2_CY6_FUNGAL_2"/>
    <property type="match status" value="1"/>
</dbReference>
<proteinExistence type="predicted"/>
<dbReference type="CDD" id="cd00067">
    <property type="entry name" value="GAL4"/>
    <property type="match status" value="1"/>
</dbReference>
<keyword evidence="5" id="KW-1185">Reference proteome</keyword>
<dbReference type="InterPro" id="IPR001138">
    <property type="entry name" value="Zn2Cys6_DnaBD"/>
</dbReference>
<evidence type="ECO:0000313" key="5">
    <source>
        <dbReference type="Proteomes" id="UP001360560"/>
    </source>
</evidence>
<dbReference type="PANTHER" id="PTHR37534:SF49">
    <property type="entry name" value="LYSINE BIOSYNTHESIS REGULATORY PROTEIN LYS14"/>
    <property type="match status" value="1"/>
</dbReference>
<evidence type="ECO:0000256" key="2">
    <source>
        <dbReference type="ARBA" id="ARBA00023242"/>
    </source>
</evidence>
<reference evidence="4 5" key="1">
    <citation type="journal article" date="2023" name="Elife">
        <title>Identification of key yeast species and microbe-microbe interactions impacting larval growth of Drosophila in the wild.</title>
        <authorList>
            <person name="Mure A."/>
            <person name="Sugiura Y."/>
            <person name="Maeda R."/>
            <person name="Honda K."/>
            <person name="Sakurai N."/>
            <person name="Takahashi Y."/>
            <person name="Watada M."/>
            <person name="Katoh T."/>
            <person name="Gotoh A."/>
            <person name="Gotoh Y."/>
            <person name="Taniguchi I."/>
            <person name="Nakamura K."/>
            <person name="Hayashi T."/>
            <person name="Katayama T."/>
            <person name="Uemura T."/>
            <person name="Hattori Y."/>
        </authorList>
    </citation>
    <scope>NUCLEOTIDE SEQUENCE [LARGE SCALE GENOMIC DNA]</scope>
    <source>
        <strain evidence="4 5">SC-9</strain>
    </source>
</reference>
<comment type="caution">
    <text evidence="4">The sequence shown here is derived from an EMBL/GenBank/DDBJ whole genome shotgun (WGS) entry which is preliminary data.</text>
</comment>
<dbReference type="GO" id="GO:0005634">
    <property type="term" value="C:nucleus"/>
    <property type="evidence" value="ECO:0007669"/>
    <property type="project" value="UniProtKB-SubCell"/>
</dbReference>
<dbReference type="CDD" id="cd12148">
    <property type="entry name" value="fungal_TF_MHR"/>
    <property type="match status" value="1"/>
</dbReference>
<name>A0AAV5QTY7_9ASCO</name>
<dbReference type="PANTHER" id="PTHR37534">
    <property type="entry name" value="TRANSCRIPTIONAL ACTIVATOR PROTEIN UGA3"/>
    <property type="match status" value="1"/>
</dbReference>
<feature type="domain" description="Zn(2)-C6 fungal-type" evidence="3">
    <location>
        <begin position="14"/>
        <end position="44"/>
    </location>
</feature>
<dbReference type="AlphaFoldDB" id="A0AAV5QTY7"/>
<accession>A0AAV5QTY7</accession>
<organism evidence="4 5">
    <name type="scientific">Saccharomycopsis crataegensis</name>
    <dbReference type="NCBI Taxonomy" id="43959"/>
    <lineage>
        <taxon>Eukaryota</taxon>
        <taxon>Fungi</taxon>
        <taxon>Dikarya</taxon>
        <taxon>Ascomycota</taxon>
        <taxon>Saccharomycotina</taxon>
        <taxon>Saccharomycetes</taxon>
        <taxon>Saccharomycopsidaceae</taxon>
        <taxon>Saccharomycopsis</taxon>
    </lineage>
</organism>
<dbReference type="PROSITE" id="PS00463">
    <property type="entry name" value="ZN2_CY6_FUNGAL_1"/>
    <property type="match status" value="1"/>
</dbReference>
<dbReference type="GeneID" id="90075842"/>
<dbReference type="Proteomes" id="UP001360560">
    <property type="component" value="Unassembled WGS sequence"/>
</dbReference>
<dbReference type="SUPFAM" id="SSF57701">
    <property type="entry name" value="Zn2/Cys6 DNA-binding domain"/>
    <property type="match status" value="1"/>
</dbReference>
<dbReference type="GO" id="GO:0008270">
    <property type="term" value="F:zinc ion binding"/>
    <property type="evidence" value="ECO:0007669"/>
    <property type="project" value="InterPro"/>
</dbReference>
<protein>
    <recommendedName>
        <fullName evidence="3">Zn(2)-C6 fungal-type domain-containing protein</fullName>
    </recommendedName>
</protein>
<sequence length="592" mass="67895">MGKIKAYVPRSRTGCLTCKKRRVKCDETHPKCLKCSKLKLPCSYQRILFWEDEAHARGVTFGRSASARRQRQQKSTSALGSFQVSKEEVKIIDRISTKRSHYIFINTTYKDFNKQHTISKASKPSTVSGNCGSSCPNIWNSDEIDQFNLNNISNDDIFLQTLAPQEPSISVSPLSPLNDFPLDNPMTTLERQLLNYFIESICPYCVCYPKSSLKFSNVFSTESNPYLNLVAPLAFKSPLVLKVITAASAKQLVLLGQTSYNKIAKKYSYEVLVDLPNIIKERQKMSAKNWDDILTTVIMLCFIEISVNCNSSWLVHLNGAKQFLKESCIRNNVTPIGKFFIRYFISHEVMGETAWVDDNLQKLRPISDDPYIETLKQDMDNNIDLVLGASPYLIALIHKTSELGKCFEHLEHESRRNRLEFEREILSQADKLENELIHLRQDLPSMAEYCDPDAGKHIQTIAEIKRLAALIYLFARIHLEYNYYHGKNQLTDMKLSLCQNYADKIISLHKTLPETYVSLLWPIFILGIARVTESNRWWVLQTLTEMEGHRGLKSVKNAKEIIISVWKEIDLEECPIRWKGMIRGKANTISLA</sequence>
<dbReference type="Gene3D" id="4.10.240.10">
    <property type="entry name" value="Zn(2)-C6 fungal-type DNA-binding domain"/>
    <property type="match status" value="1"/>
</dbReference>
<dbReference type="RefSeq" id="XP_064854863.1">
    <property type="nucleotide sequence ID" value="XM_064998791.1"/>
</dbReference>
<evidence type="ECO:0000313" key="4">
    <source>
        <dbReference type="EMBL" id="GMM37867.1"/>
    </source>
</evidence>
<dbReference type="GO" id="GO:0000976">
    <property type="term" value="F:transcription cis-regulatory region binding"/>
    <property type="evidence" value="ECO:0007669"/>
    <property type="project" value="TreeGrafter"/>
</dbReference>
<dbReference type="InterPro" id="IPR036864">
    <property type="entry name" value="Zn2-C6_fun-type_DNA-bd_sf"/>
</dbReference>
<dbReference type="InterPro" id="IPR021858">
    <property type="entry name" value="Fun_TF"/>
</dbReference>